<dbReference type="Pfam" id="PF02525">
    <property type="entry name" value="Flavodoxin_2"/>
    <property type="match status" value="1"/>
</dbReference>
<protein>
    <submittedName>
        <fullName evidence="4">NAD(P)H-dependent oxidoreductase</fullName>
    </submittedName>
</protein>
<evidence type="ECO:0000256" key="2">
    <source>
        <dbReference type="ARBA" id="ARBA00023002"/>
    </source>
</evidence>
<dbReference type="PANTHER" id="PTHR10204">
    <property type="entry name" value="NAD P H OXIDOREDUCTASE-RELATED"/>
    <property type="match status" value="1"/>
</dbReference>
<organism evidence="4 5">
    <name type="scientific">Candidatus Nitronauta litoralis</name>
    <dbReference type="NCBI Taxonomy" id="2705533"/>
    <lineage>
        <taxon>Bacteria</taxon>
        <taxon>Pseudomonadati</taxon>
        <taxon>Nitrospinota/Tectimicrobiota group</taxon>
        <taxon>Nitrospinota</taxon>
        <taxon>Nitrospinia</taxon>
        <taxon>Nitrospinales</taxon>
        <taxon>Nitrospinaceae</taxon>
        <taxon>Candidatus Nitronauta</taxon>
    </lineage>
</organism>
<dbReference type="Proteomes" id="UP000594688">
    <property type="component" value="Chromosome"/>
</dbReference>
<dbReference type="EMBL" id="CP048685">
    <property type="protein sequence ID" value="QPJ62329.1"/>
    <property type="molecule type" value="Genomic_DNA"/>
</dbReference>
<dbReference type="PANTHER" id="PTHR10204:SF34">
    <property type="entry name" value="NAD(P)H DEHYDROGENASE [QUINONE] 1 ISOFORM 1"/>
    <property type="match status" value="1"/>
</dbReference>
<gene>
    <name evidence="4" type="ORF">G3M70_10790</name>
</gene>
<dbReference type="Gene3D" id="3.40.50.360">
    <property type="match status" value="1"/>
</dbReference>
<feature type="domain" description="Flavodoxin-like fold" evidence="3">
    <location>
        <begin position="4"/>
        <end position="181"/>
    </location>
</feature>
<evidence type="ECO:0000256" key="1">
    <source>
        <dbReference type="ARBA" id="ARBA00006252"/>
    </source>
</evidence>
<dbReference type="GO" id="GO:0003955">
    <property type="term" value="F:NAD(P)H dehydrogenase (quinone) activity"/>
    <property type="evidence" value="ECO:0007669"/>
    <property type="project" value="TreeGrafter"/>
</dbReference>
<accession>A0A7T0G0F5</accession>
<dbReference type="AlphaFoldDB" id="A0A7T0G0F5"/>
<proteinExistence type="inferred from homology"/>
<dbReference type="KEGG" id="nli:G3M70_10790"/>
<keyword evidence="2" id="KW-0560">Oxidoreductase</keyword>
<dbReference type="InterPro" id="IPR029039">
    <property type="entry name" value="Flavoprotein-like_sf"/>
</dbReference>
<dbReference type="SUPFAM" id="SSF52218">
    <property type="entry name" value="Flavoproteins"/>
    <property type="match status" value="1"/>
</dbReference>
<name>A0A7T0G0F5_9BACT</name>
<dbReference type="GO" id="GO:0005829">
    <property type="term" value="C:cytosol"/>
    <property type="evidence" value="ECO:0007669"/>
    <property type="project" value="TreeGrafter"/>
</dbReference>
<dbReference type="InterPro" id="IPR003680">
    <property type="entry name" value="Flavodoxin_fold"/>
</dbReference>
<evidence type="ECO:0000259" key="3">
    <source>
        <dbReference type="Pfam" id="PF02525"/>
    </source>
</evidence>
<evidence type="ECO:0000313" key="5">
    <source>
        <dbReference type="Proteomes" id="UP000594688"/>
    </source>
</evidence>
<comment type="similarity">
    <text evidence="1">Belongs to the NAD(P)H dehydrogenase (quinone) family.</text>
</comment>
<dbReference type="InterPro" id="IPR051545">
    <property type="entry name" value="NAD(P)H_dehydrogenase_qn"/>
</dbReference>
<sequence>MPKSIVLIQGHPDPEGNRFCHALGTSYLNGARGNKHETQVIDVAQIDFPIIRTKEDFETGNVPSEIIECQKIIQWANHLVVIYPLWLGTMPALLKAFFEQVFRYEFALSSKVGNGFPKGLLQGKSARIAITMGMPAFIYRWFFGAHSLKSLERNVLKLSGIKPIRDSLIGNIDSPDNRDREKWLHELYDLGREGN</sequence>
<evidence type="ECO:0000313" key="4">
    <source>
        <dbReference type="EMBL" id="QPJ62329.1"/>
    </source>
</evidence>
<reference evidence="4 5" key="1">
    <citation type="submission" date="2020-02" db="EMBL/GenBank/DDBJ databases">
        <title>Genomic and physiological characterization of two novel Nitrospinaceae genera.</title>
        <authorList>
            <person name="Mueller A.J."/>
            <person name="Jung M.-Y."/>
            <person name="Strachan C.R."/>
            <person name="Herbold C.W."/>
            <person name="Kirkegaard R.H."/>
            <person name="Daims H."/>
        </authorList>
    </citation>
    <scope>NUCLEOTIDE SEQUENCE [LARGE SCALE GENOMIC DNA]</scope>
    <source>
        <strain evidence="4">EB</strain>
    </source>
</reference>